<accession>A0A0P7ANZ8</accession>
<proteinExistence type="predicted"/>
<gene>
    <name evidence="2" type="ORF">I595_685</name>
</gene>
<sequence length="378" mass="42466">MFNMKYKNHIHSNQYSLRTLWLFLGMLGFVAVVIGQNPQHYNGRISVFLDTLQQQNFNGTILVAHNDSVIQNRAYGFSNFEHAVSIKPETKFNLASITKMFTAVGILKLVDTGKLKLNDTVGMYLPQYANDTIRNSCTIHHLLTHTSGLGNFYVDKAFTSFDKSKLNTTADFLALFEQLPLQFFPGSKYAYGASGFVVLGLIIEAVTGLPYDEYMQEEVFQIAEMTNTKAFPIDKVVANKADGYTSLFGDNEEFTHNTGYLSKASPGGFYYSTAKDLFEFSKHLRNNTFFSKEILNAMCTPHIQGYYTQLGYAVSVDTRFNQTIIGHSGGWYGVQTELMDFTKDHYTVIILSNVDTAESKGTVMVSQFFKNLIAGKPL</sequence>
<dbReference type="Gene3D" id="3.40.710.10">
    <property type="entry name" value="DD-peptidase/beta-lactamase superfamily"/>
    <property type="match status" value="1"/>
</dbReference>
<dbReference type="STRING" id="1300341.I595_685"/>
<protein>
    <submittedName>
        <fullName evidence="2">Penicillin-binding protein, beta-lactamase class C</fullName>
    </submittedName>
</protein>
<dbReference type="InterPro" id="IPR001466">
    <property type="entry name" value="Beta-lactam-related"/>
</dbReference>
<dbReference type="Pfam" id="PF00144">
    <property type="entry name" value="Beta-lactamase"/>
    <property type="match status" value="1"/>
</dbReference>
<dbReference type="InterPro" id="IPR012338">
    <property type="entry name" value="Beta-lactam/transpept-like"/>
</dbReference>
<dbReference type="SUPFAM" id="SSF56601">
    <property type="entry name" value="beta-lactamase/transpeptidase-like"/>
    <property type="match status" value="1"/>
</dbReference>
<evidence type="ECO:0000313" key="3">
    <source>
        <dbReference type="Proteomes" id="UP000050280"/>
    </source>
</evidence>
<evidence type="ECO:0000313" key="2">
    <source>
        <dbReference type="EMBL" id="KPM33779.1"/>
    </source>
</evidence>
<comment type="caution">
    <text evidence="2">The sequence shown here is derived from an EMBL/GenBank/DDBJ whole genome shotgun (WGS) entry which is preliminary data.</text>
</comment>
<reference evidence="2 3" key="1">
    <citation type="submission" date="2015-09" db="EMBL/GenBank/DDBJ databases">
        <title>Genome sequence of the marine flavobacterium Croceitalea dokdonensis DOKDO 023 that contains proton- and sodium-pumping rhodopsins.</title>
        <authorList>
            <person name="Kwon S.-K."/>
            <person name="Lee H.K."/>
            <person name="Kwak M.-J."/>
            <person name="Kim J.F."/>
        </authorList>
    </citation>
    <scope>NUCLEOTIDE SEQUENCE [LARGE SCALE GENOMIC DNA]</scope>
    <source>
        <strain evidence="2 3">DOKDO 023</strain>
    </source>
</reference>
<keyword evidence="3" id="KW-1185">Reference proteome</keyword>
<evidence type="ECO:0000259" key="1">
    <source>
        <dbReference type="Pfam" id="PF00144"/>
    </source>
</evidence>
<dbReference type="InterPro" id="IPR050789">
    <property type="entry name" value="Diverse_Enzym_Activities"/>
</dbReference>
<dbReference type="Proteomes" id="UP000050280">
    <property type="component" value="Unassembled WGS sequence"/>
</dbReference>
<feature type="domain" description="Beta-lactamase-related" evidence="1">
    <location>
        <begin position="55"/>
        <end position="357"/>
    </location>
</feature>
<name>A0A0P7ANZ8_9FLAO</name>
<organism evidence="2 3">
    <name type="scientific">Croceitalea dokdonensis DOKDO 023</name>
    <dbReference type="NCBI Taxonomy" id="1300341"/>
    <lineage>
        <taxon>Bacteria</taxon>
        <taxon>Pseudomonadati</taxon>
        <taxon>Bacteroidota</taxon>
        <taxon>Flavobacteriia</taxon>
        <taxon>Flavobacteriales</taxon>
        <taxon>Flavobacteriaceae</taxon>
        <taxon>Croceitalea</taxon>
    </lineage>
</organism>
<dbReference type="EMBL" id="LDJX01000001">
    <property type="protein sequence ID" value="KPM33779.1"/>
    <property type="molecule type" value="Genomic_DNA"/>
</dbReference>
<dbReference type="PANTHER" id="PTHR43283">
    <property type="entry name" value="BETA-LACTAMASE-RELATED"/>
    <property type="match status" value="1"/>
</dbReference>
<dbReference type="AlphaFoldDB" id="A0A0P7ANZ8"/>